<dbReference type="InterPro" id="IPR050171">
    <property type="entry name" value="MFS_Transporters"/>
</dbReference>
<sequence length="412" mass="43765">MSEQNAPSAQDLLNQGMVVPRSPLRMWLAGWMVVSVFILSNTATPLYVLWQGQLGFASSTLTLIFAAYILGLLLSLLVAGQVSDRYGRRVVLLPGLVCAMSAAWLFKSAESVESLLFARLLTGIAVGIIVSAGMASVVDQGGLPRRRLSSLVASMSMVLGAGLGPLLAGSFATFASQPIEKVFTLELGILALAFLIAWTMPDEANKARPRGHAKWRFPSVERHHRLHILLGIALFGPGITATSFVLSLGPLLLASLLNIKTPLMAGATAFLMFISAFVVQMALRRRTVEHIFYFSATATFFSMLGICTAIAISSPVVLIIAALLAGAGQGLGQLGGLTLIALRISDNKRAQANALLNMGGYVPAGLLPVATGFLIDRTDLAFGAYTLAGLLASCALLAAWFVARNKQEVHHY</sequence>
<dbReference type="Gene3D" id="1.20.1250.20">
    <property type="entry name" value="MFS general substrate transporter like domains"/>
    <property type="match status" value="1"/>
</dbReference>
<evidence type="ECO:0000256" key="4">
    <source>
        <dbReference type="ARBA" id="ARBA00022692"/>
    </source>
</evidence>
<protein>
    <submittedName>
        <fullName evidence="9">MFS transporter</fullName>
    </submittedName>
</protein>
<feature type="transmembrane region" description="Helical" evidence="7">
    <location>
        <begin position="318"/>
        <end position="342"/>
    </location>
</feature>
<feature type="transmembrane region" description="Helical" evidence="7">
    <location>
        <begin position="354"/>
        <end position="375"/>
    </location>
</feature>
<feature type="transmembrane region" description="Helical" evidence="7">
    <location>
        <begin position="27"/>
        <end position="50"/>
    </location>
</feature>
<dbReference type="AlphaFoldDB" id="A0A921TAA5"/>
<evidence type="ECO:0000256" key="3">
    <source>
        <dbReference type="ARBA" id="ARBA00022475"/>
    </source>
</evidence>
<evidence type="ECO:0000256" key="2">
    <source>
        <dbReference type="ARBA" id="ARBA00022448"/>
    </source>
</evidence>
<feature type="transmembrane region" description="Helical" evidence="7">
    <location>
        <begin position="90"/>
        <end position="106"/>
    </location>
</feature>
<proteinExistence type="predicted"/>
<feature type="domain" description="Major facilitator superfamily (MFS) profile" evidence="8">
    <location>
        <begin position="18"/>
        <end position="407"/>
    </location>
</feature>
<evidence type="ECO:0000256" key="5">
    <source>
        <dbReference type="ARBA" id="ARBA00022989"/>
    </source>
</evidence>
<keyword evidence="5 7" id="KW-1133">Transmembrane helix</keyword>
<keyword evidence="6 7" id="KW-0472">Membrane</keyword>
<dbReference type="InterPro" id="IPR020846">
    <property type="entry name" value="MFS_dom"/>
</dbReference>
<dbReference type="GO" id="GO:0022857">
    <property type="term" value="F:transmembrane transporter activity"/>
    <property type="evidence" value="ECO:0007669"/>
    <property type="project" value="InterPro"/>
</dbReference>
<name>A0A921TAA5_9PSED</name>
<dbReference type="GO" id="GO:0005886">
    <property type="term" value="C:plasma membrane"/>
    <property type="evidence" value="ECO:0007669"/>
    <property type="project" value="UniProtKB-SubCell"/>
</dbReference>
<feature type="transmembrane region" description="Helical" evidence="7">
    <location>
        <begin position="118"/>
        <end position="138"/>
    </location>
</feature>
<dbReference type="SUPFAM" id="SSF103473">
    <property type="entry name" value="MFS general substrate transporter"/>
    <property type="match status" value="1"/>
</dbReference>
<dbReference type="EMBL" id="DYTS01000410">
    <property type="protein sequence ID" value="HJH21734.1"/>
    <property type="molecule type" value="Genomic_DNA"/>
</dbReference>
<feature type="transmembrane region" description="Helical" evidence="7">
    <location>
        <begin position="381"/>
        <end position="403"/>
    </location>
</feature>
<dbReference type="InterPro" id="IPR011701">
    <property type="entry name" value="MFS"/>
</dbReference>
<comment type="caution">
    <text evidence="9">The sequence shown here is derived from an EMBL/GenBank/DDBJ whole genome shotgun (WGS) entry which is preliminary data.</text>
</comment>
<dbReference type="InterPro" id="IPR005829">
    <property type="entry name" value="Sugar_transporter_CS"/>
</dbReference>
<dbReference type="RefSeq" id="WP_278918296.1">
    <property type="nucleotide sequence ID" value="NZ_DYTS01000410.1"/>
</dbReference>
<reference evidence="9" key="2">
    <citation type="submission" date="2021-09" db="EMBL/GenBank/DDBJ databases">
        <authorList>
            <person name="Gilroy R."/>
        </authorList>
    </citation>
    <scope>NUCLEOTIDE SEQUENCE</scope>
    <source>
        <strain evidence="9">ChiSjej2B20-17149</strain>
    </source>
</reference>
<dbReference type="InterPro" id="IPR036259">
    <property type="entry name" value="MFS_trans_sf"/>
</dbReference>
<dbReference type="PANTHER" id="PTHR23517">
    <property type="entry name" value="RESISTANCE PROTEIN MDTM, PUTATIVE-RELATED-RELATED"/>
    <property type="match status" value="1"/>
</dbReference>
<feature type="transmembrane region" description="Helical" evidence="7">
    <location>
        <begin position="259"/>
        <end position="279"/>
    </location>
</feature>
<comment type="subcellular location">
    <subcellularLocation>
        <location evidence="1">Cell membrane</location>
        <topology evidence="1">Multi-pass membrane protein</topology>
    </subcellularLocation>
</comment>
<feature type="transmembrane region" description="Helical" evidence="7">
    <location>
        <begin position="226"/>
        <end position="253"/>
    </location>
</feature>
<feature type="transmembrane region" description="Helical" evidence="7">
    <location>
        <begin position="150"/>
        <end position="176"/>
    </location>
</feature>
<reference evidence="9" key="1">
    <citation type="journal article" date="2021" name="PeerJ">
        <title>Extensive microbial diversity within the chicken gut microbiome revealed by metagenomics and culture.</title>
        <authorList>
            <person name="Gilroy R."/>
            <person name="Ravi A."/>
            <person name="Getino M."/>
            <person name="Pursley I."/>
            <person name="Horton D.L."/>
            <person name="Alikhan N.F."/>
            <person name="Baker D."/>
            <person name="Gharbi K."/>
            <person name="Hall N."/>
            <person name="Watson M."/>
            <person name="Adriaenssens E.M."/>
            <person name="Foster-Nyarko E."/>
            <person name="Jarju S."/>
            <person name="Secka A."/>
            <person name="Antonio M."/>
            <person name="Oren A."/>
            <person name="Chaudhuri R.R."/>
            <person name="La Ragione R."/>
            <person name="Hildebrand F."/>
            <person name="Pallen M.J."/>
        </authorList>
    </citation>
    <scope>NUCLEOTIDE SEQUENCE</scope>
    <source>
        <strain evidence="9">ChiSjej2B20-17149</strain>
    </source>
</reference>
<evidence type="ECO:0000313" key="10">
    <source>
        <dbReference type="Proteomes" id="UP000752172"/>
    </source>
</evidence>
<feature type="transmembrane region" description="Helical" evidence="7">
    <location>
        <begin position="291"/>
        <end position="312"/>
    </location>
</feature>
<organism evidence="9 10">
    <name type="scientific">Pseudomonas lactis</name>
    <dbReference type="NCBI Taxonomy" id="1615674"/>
    <lineage>
        <taxon>Bacteria</taxon>
        <taxon>Pseudomonadati</taxon>
        <taxon>Pseudomonadota</taxon>
        <taxon>Gammaproteobacteria</taxon>
        <taxon>Pseudomonadales</taxon>
        <taxon>Pseudomonadaceae</taxon>
        <taxon>Pseudomonas</taxon>
    </lineage>
</organism>
<evidence type="ECO:0000259" key="8">
    <source>
        <dbReference type="PROSITE" id="PS50850"/>
    </source>
</evidence>
<dbReference type="PANTHER" id="PTHR23517:SF13">
    <property type="entry name" value="MAJOR FACILITATOR SUPERFAMILY MFS_1"/>
    <property type="match status" value="1"/>
</dbReference>
<evidence type="ECO:0000256" key="7">
    <source>
        <dbReference type="SAM" id="Phobius"/>
    </source>
</evidence>
<dbReference type="PROSITE" id="PS00216">
    <property type="entry name" value="SUGAR_TRANSPORT_1"/>
    <property type="match status" value="1"/>
</dbReference>
<gene>
    <name evidence="9" type="ORF">K8W20_23875</name>
</gene>
<feature type="transmembrane region" description="Helical" evidence="7">
    <location>
        <begin position="56"/>
        <end position="78"/>
    </location>
</feature>
<evidence type="ECO:0000313" key="9">
    <source>
        <dbReference type="EMBL" id="HJH21734.1"/>
    </source>
</evidence>
<evidence type="ECO:0000256" key="6">
    <source>
        <dbReference type="ARBA" id="ARBA00023136"/>
    </source>
</evidence>
<keyword evidence="3" id="KW-1003">Cell membrane</keyword>
<feature type="transmembrane region" description="Helical" evidence="7">
    <location>
        <begin position="182"/>
        <end position="200"/>
    </location>
</feature>
<dbReference type="Proteomes" id="UP000752172">
    <property type="component" value="Unassembled WGS sequence"/>
</dbReference>
<accession>A0A921TAA5</accession>
<evidence type="ECO:0000256" key="1">
    <source>
        <dbReference type="ARBA" id="ARBA00004651"/>
    </source>
</evidence>
<dbReference type="Pfam" id="PF07690">
    <property type="entry name" value="MFS_1"/>
    <property type="match status" value="1"/>
</dbReference>
<keyword evidence="4 7" id="KW-0812">Transmembrane</keyword>
<dbReference type="PROSITE" id="PS50850">
    <property type="entry name" value="MFS"/>
    <property type="match status" value="1"/>
</dbReference>
<keyword evidence="2" id="KW-0813">Transport</keyword>